<keyword evidence="6 8" id="KW-1133">Transmembrane helix</keyword>
<feature type="transmembrane region" description="Helical" evidence="8">
    <location>
        <begin position="184"/>
        <end position="207"/>
    </location>
</feature>
<evidence type="ECO:0000256" key="7">
    <source>
        <dbReference type="ARBA" id="ARBA00023136"/>
    </source>
</evidence>
<evidence type="ECO:0000256" key="1">
    <source>
        <dbReference type="ARBA" id="ARBA00004651"/>
    </source>
</evidence>
<dbReference type="InterPro" id="IPR050297">
    <property type="entry name" value="LipidA_mod_glycosyltrf_83"/>
</dbReference>
<dbReference type="AlphaFoldDB" id="A0A7V8K7W5"/>
<dbReference type="Proteomes" id="UP000462066">
    <property type="component" value="Unassembled WGS sequence"/>
</dbReference>
<feature type="transmembrane region" description="Helical" evidence="8">
    <location>
        <begin position="299"/>
        <end position="320"/>
    </location>
</feature>
<accession>A0A7V8K7W5</accession>
<name>A0A7V8K7W5_9GAMM</name>
<evidence type="ECO:0000256" key="3">
    <source>
        <dbReference type="ARBA" id="ARBA00022676"/>
    </source>
</evidence>
<dbReference type="EMBL" id="MWIP01000004">
    <property type="protein sequence ID" value="KAF1687048.1"/>
    <property type="molecule type" value="Genomic_DNA"/>
</dbReference>
<evidence type="ECO:0000313" key="11">
    <source>
        <dbReference type="Proteomes" id="UP000462066"/>
    </source>
</evidence>
<evidence type="ECO:0000256" key="8">
    <source>
        <dbReference type="SAM" id="Phobius"/>
    </source>
</evidence>
<keyword evidence="7 8" id="KW-0472">Membrane</keyword>
<keyword evidence="11" id="KW-1185">Reference proteome</keyword>
<evidence type="ECO:0000256" key="5">
    <source>
        <dbReference type="ARBA" id="ARBA00022692"/>
    </source>
</evidence>
<evidence type="ECO:0000256" key="4">
    <source>
        <dbReference type="ARBA" id="ARBA00022679"/>
    </source>
</evidence>
<keyword evidence="4" id="KW-0808">Transferase</keyword>
<dbReference type="PANTHER" id="PTHR33908">
    <property type="entry name" value="MANNOSYLTRANSFERASE YKCB-RELATED"/>
    <property type="match status" value="1"/>
</dbReference>
<dbReference type="Pfam" id="PF13231">
    <property type="entry name" value="PMT_2"/>
    <property type="match status" value="1"/>
</dbReference>
<feature type="transmembrane region" description="Helical" evidence="8">
    <location>
        <begin position="112"/>
        <end position="130"/>
    </location>
</feature>
<feature type="transmembrane region" description="Helical" evidence="8">
    <location>
        <begin position="58"/>
        <end position="76"/>
    </location>
</feature>
<dbReference type="GO" id="GO:0009103">
    <property type="term" value="P:lipopolysaccharide biosynthetic process"/>
    <property type="evidence" value="ECO:0007669"/>
    <property type="project" value="TreeGrafter"/>
</dbReference>
<dbReference type="GO" id="GO:0005886">
    <property type="term" value="C:plasma membrane"/>
    <property type="evidence" value="ECO:0007669"/>
    <property type="project" value="UniProtKB-SubCell"/>
</dbReference>
<feature type="transmembrane region" description="Helical" evidence="8">
    <location>
        <begin position="240"/>
        <end position="262"/>
    </location>
</feature>
<evidence type="ECO:0000313" key="10">
    <source>
        <dbReference type="EMBL" id="KAF1687048.1"/>
    </source>
</evidence>
<feature type="domain" description="Glycosyltransferase RgtA/B/C/D-like" evidence="9">
    <location>
        <begin position="38"/>
        <end position="186"/>
    </location>
</feature>
<protein>
    <recommendedName>
        <fullName evidence="9">Glycosyltransferase RgtA/B/C/D-like domain-containing protein</fullName>
    </recommendedName>
</protein>
<feature type="transmembrane region" description="Helical" evidence="8">
    <location>
        <begin position="274"/>
        <end position="293"/>
    </location>
</feature>
<organism evidence="10 11">
    <name type="scientific">Pseudoxanthomonas broegbernensis</name>
    <dbReference type="NCBI Taxonomy" id="83619"/>
    <lineage>
        <taxon>Bacteria</taxon>
        <taxon>Pseudomonadati</taxon>
        <taxon>Pseudomonadota</taxon>
        <taxon>Gammaproteobacteria</taxon>
        <taxon>Lysobacterales</taxon>
        <taxon>Lysobacteraceae</taxon>
        <taxon>Pseudoxanthomonas</taxon>
    </lineage>
</organism>
<proteinExistence type="predicted"/>
<dbReference type="InterPro" id="IPR038731">
    <property type="entry name" value="RgtA/B/C-like"/>
</dbReference>
<feature type="transmembrane region" description="Helical" evidence="8">
    <location>
        <begin position="367"/>
        <end position="386"/>
    </location>
</feature>
<reference evidence="10 11" key="1">
    <citation type="submission" date="2017-10" db="EMBL/GenBank/DDBJ databases">
        <title>Whole genome sequencing of Pseudoxanthomonas broegbernensis DSM 12573(T).</title>
        <authorList>
            <person name="Kumar S."/>
            <person name="Bansal K."/>
            <person name="Kaur A."/>
            <person name="Patil P."/>
            <person name="Sharma S."/>
            <person name="Patil P.B."/>
        </authorList>
    </citation>
    <scope>NUCLEOTIDE SEQUENCE [LARGE SCALE GENOMIC DNA]</scope>
    <source>
        <strain evidence="10 11">DSM 12573</strain>
    </source>
</reference>
<evidence type="ECO:0000259" key="9">
    <source>
        <dbReference type="Pfam" id="PF13231"/>
    </source>
</evidence>
<dbReference type="GO" id="GO:0016763">
    <property type="term" value="F:pentosyltransferase activity"/>
    <property type="evidence" value="ECO:0007669"/>
    <property type="project" value="TreeGrafter"/>
</dbReference>
<keyword evidence="3" id="KW-0328">Glycosyltransferase</keyword>
<evidence type="ECO:0000256" key="2">
    <source>
        <dbReference type="ARBA" id="ARBA00022475"/>
    </source>
</evidence>
<comment type="subcellular location">
    <subcellularLocation>
        <location evidence="1">Cell membrane</location>
        <topology evidence="1">Multi-pass membrane protein</topology>
    </subcellularLocation>
</comment>
<sequence>MRSPAPPDEPRFVLAARAMAASGQWLLPHRGTELYAEKPPVFMWLQAASHGLFRDWDIAFLVPSLLASLLTLWLTWDLGRRLWGQRVGRYAALSLFCTIQFGLMAKRAQIDMVLVAMTTLSLWGMVRHLLRGPDRACLFLAGFAAGLGTVTKGVGFLPLLVAFPWLILRLRDARRRIGAPAWQWTLVPIGFLAGAGVWLVPLGIALLQPHGTELDVYARDILLRQTGTRYLDSWHHVQPAWYYAQVILTLWLPGSLLLPKLVPAWMRRMRRGDARHVLLLGWALLVLAFFTATPGKREVYLFPALPAVCIAAAPLLGGLLRMRYARLALRGYVGGAGLAALALGAILLLEPALLASSLAGRDFDHDAVHAMGAWMLVLGASLVWALDAHARCPGRATVLATCLIWIVYGVGFMRVLDPFASSSRLMGQVYQRIGPVAQLGLVDWREQNYLQAPRTPVDFGFKAPVEDQWRRAFEWVGGSPAQRWILANGKTLPGCVDRAAVANAGQSNRNAWVLVPGAALAGCGRGQ</sequence>
<comment type="caution">
    <text evidence="10">The sequence shown here is derived from an EMBL/GenBank/DDBJ whole genome shotgun (WGS) entry which is preliminary data.</text>
</comment>
<gene>
    <name evidence="10" type="ORF">B1992_06025</name>
</gene>
<dbReference type="PANTHER" id="PTHR33908:SF3">
    <property type="entry name" value="UNDECAPRENYL PHOSPHATE-ALPHA-4-AMINO-4-DEOXY-L-ARABINOSE ARABINOSYL TRANSFERASE"/>
    <property type="match status" value="1"/>
</dbReference>
<evidence type="ECO:0000256" key="6">
    <source>
        <dbReference type="ARBA" id="ARBA00022989"/>
    </source>
</evidence>
<dbReference type="GO" id="GO:0010041">
    <property type="term" value="P:response to iron(III) ion"/>
    <property type="evidence" value="ECO:0007669"/>
    <property type="project" value="TreeGrafter"/>
</dbReference>
<feature type="transmembrane region" description="Helical" evidence="8">
    <location>
        <begin position="136"/>
        <end position="163"/>
    </location>
</feature>
<feature type="transmembrane region" description="Helical" evidence="8">
    <location>
        <begin position="332"/>
        <end position="355"/>
    </location>
</feature>
<keyword evidence="5 8" id="KW-0812">Transmembrane</keyword>
<keyword evidence="2" id="KW-1003">Cell membrane</keyword>
<feature type="transmembrane region" description="Helical" evidence="8">
    <location>
        <begin position="398"/>
        <end position="416"/>
    </location>
</feature>